<dbReference type="GO" id="GO:0005874">
    <property type="term" value="C:microtubule"/>
    <property type="evidence" value="ECO:0007669"/>
    <property type="project" value="TreeGrafter"/>
</dbReference>
<feature type="binding site" evidence="1">
    <location>
        <begin position="141"/>
        <end position="148"/>
    </location>
    <ligand>
        <name>ATP</name>
        <dbReference type="ChEBI" id="CHEBI:30616"/>
    </ligand>
</feature>
<dbReference type="PROSITE" id="PS50067">
    <property type="entry name" value="KINESIN_MOTOR_2"/>
    <property type="match status" value="1"/>
</dbReference>
<dbReference type="Gene3D" id="3.60.10.10">
    <property type="entry name" value="Endonuclease/exonuclease/phosphatase"/>
    <property type="match status" value="1"/>
</dbReference>
<reference evidence="5" key="1">
    <citation type="submission" date="2015-09" db="EMBL/GenBank/DDBJ databases">
        <authorList>
            <consortium name="Pathogen Informatics"/>
        </authorList>
    </citation>
    <scope>NUCLEOTIDE SEQUENCE [LARGE SCALE GENOMIC DNA]</scope>
    <source>
        <strain evidence="5">Lake Konstanz</strain>
    </source>
</reference>
<dbReference type="GO" id="GO:0008017">
    <property type="term" value="F:microtubule binding"/>
    <property type="evidence" value="ECO:0007669"/>
    <property type="project" value="InterPro"/>
</dbReference>
<organism evidence="4 5">
    <name type="scientific">Bodo saltans</name>
    <name type="common">Flagellated protozoan</name>
    <dbReference type="NCBI Taxonomy" id="75058"/>
    <lineage>
        <taxon>Eukaryota</taxon>
        <taxon>Discoba</taxon>
        <taxon>Euglenozoa</taxon>
        <taxon>Kinetoplastea</taxon>
        <taxon>Metakinetoplastina</taxon>
        <taxon>Eubodonida</taxon>
        <taxon>Bodonidae</taxon>
        <taxon>Bodo</taxon>
    </lineage>
</organism>
<feature type="compositionally biased region" description="Acidic residues" evidence="2">
    <location>
        <begin position="1052"/>
        <end position="1063"/>
    </location>
</feature>
<dbReference type="InterPro" id="IPR036961">
    <property type="entry name" value="Kinesin_motor_dom_sf"/>
</dbReference>
<dbReference type="GO" id="GO:0007018">
    <property type="term" value="P:microtubule-based movement"/>
    <property type="evidence" value="ECO:0007669"/>
    <property type="project" value="InterPro"/>
</dbReference>
<dbReference type="SUPFAM" id="SSF52540">
    <property type="entry name" value="P-loop containing nucleoside triphosphate hydrolases"/>
    <property type="match status" value="1"/>
</dbReference>
<dbReference type="PANTHER" id="PTHR24115">
    <property type="entry name" value="KINESIN-RELATED"/>
    <property type="match status" value="1"/>
</dbReference>
<dbReference type="InterPro" id="IPR001752">
    <property type="entry name" value="Kinesin_motor_dom"/>
</dbReference>
<protein>
    <submittedName>
        <fullName evidence="4">Kinesin, putative</fullName>
    </submittedName>
</protein>
<dbReference type="GO" id="GO:0005524">
    <property type="term" value="F:ATP binding"/>
    <property type="evidence" value="ECO:0007669"/>
    <property type="project" value="UniProtKB-UniRule"/>
</dbReference>
<dbReference type="OrthoDB" id="123929at2759"/>
<feature type="compositionally biased region" description="Basic and acidic residues" evidence="2">
    <location>
        <begin position="873"/>
        <end position="882"/>
    </location>
</feature>
<evidence type="ECO:0000313" key="4">
    <source>
        <dbReference type="EMBL" id="CUG91171.1"/>
    </source>
</evidence>
<evidence type="ECO:0000313" key="5">
    <source>
        <dbReference type="Proteomes" id="UP000051952"/>
    </source>
</evidence>
<dbReference type="EMBL" id="CYKH01001895">
    <property type="protein sequence ID" value="CUG91171.1"/>
    <property type="molecule type" value="Genomic_DNA"/>
</dbReference>
<comment type="similarity">
    <text evidence="1">Belongs to the TRAFAC class myosin-kinesin ATPase superfamily. Kinesin family.</text>
</comment>
<sequence length="2389" mass="257548">MFSPICIARVRPLNAEEKLLESRRHYNSTSSSSRKRSGSTFAGRQLGCIRQQADTVLALVSDDIIQSSRGETLDKVEVQLDGCYVPEAIDYRRARRPSMFGAKDGQDPALAQQQMAFKETMLPILRRALKEGIMSTVVAAGAAETGKTFTIVGTKSAPGLLPQTISTLLSSSSSAGSAARLQVSILEVYDETVRDLLDPNPDRRIKVRQTRHRGFSADGGKRVAIEQPGDIFQLIEEAQLMRSVGTDRARSRNRNGHLWVHLFLWSSGTSTGGGSANSNRGGAYSEIVFLDAASSFRESLKPTDSSSGGGLILPPETTTLLHTSSVSKSIRTLVQCCEQMSSFGQYDASAFDALPIMDSILTMMLQQCLLGKHQLIWCACVSASPSERLPTTATLQLASALRYVRYPTLPRAVDPSILQAQLLTEELAAVKQQIKVLETAKQRTATSSGSVKSALLQRLVELTEELQECTMSNEDRHAKQRSLRQQRARALARLRNTAGALPIHSDVPRLVLIPHPTTQPLPPDAELPQKMNNLWDGPNVMGTSLSCAVVVSSPDPDPTAVADAAAPSTTTTNIVMDELDYFLGDAPPPPAAAPMTTAAPHNAAMLSWHQVAPYHCIIGVTELDLELHLAMTLDSVAEDEDGAEEDEGGERLRRVVYVNGERIEQGHANCRLHHLDRIVVGPWVFQLILPLRWRRHQDEVESLQRKKKIRSQDTTMATVEEPLGALFHILKTDIDVQRHLGVNDSSTQPLLAQWTTSCTSFSRKMKTVEHTQLVEAHDRCVAELQRIQTIVSDGDIGKSVLATMSGDVRQLLSRRAAIHKALALEYPAEDACVDRMTGKAQLGLEGYVLDSGVVYDGANAWEEIRLGRALDEAVEEQQRNPDSDDDDDDPPPPPPPDDEDDDASVGKFRPSAAAVIDVDTFLDEFEDTEAISRRTTPPPRGGALPENDDDMFAELDAMILHQQPTTASEATPAESNEPYNTVQKRPGRVVSIVENDDPAAAFTATDGLVAHDTRGAVDDSANLLAQEEEEAPATKRRQSVMRRKSIIVAPVPDEEEEGDDWEAPPDAVEGGVADDNSFVPAADASTSSDTTSKGGQQRELFSAEQLRALAPLLSDVTPGQEARELQAALQRELTAFHDELVRCRRWQPEGPPAHLPEDQAMYQASVSLRIKRGDIPAADTQLAGRIFKLRIRRSMFHRGGFYEVDAYVTNHYLVYFSAATGTTVAAPPGAGGGNEKEQCLGSCYLYGARLELLAVGEMKYCILITSVTPRKPTKDKNKDSAENRVVLGFATRPLQLEWLEKLRCAVIPKIPTKWAKYFGSEAPRFLLLDDEAGLYAPPDAQSVSTESVHHVDVNATHHVAAHTTKALAALRSLSICMTALDGPMPTQVTTLAAKEVAKWQDTKTQELQAKFEKELPNHHNTEEPLAPGVAFDALFQLKQEPSEDDLVLRSEATRLLCAHPTDDVANGAGAASPPGSPRGGGTQQTASNFMRMAEEGSAGGTGGGFHAAQSMADQRRDPSSVVPLRQVPQYHLLKHYFKATPQLLLGTATSVDVSEEFHIAADLQNNRVVDGNMSVAQRDLLFAGGAWSSSSEGTRLATSSDDVHFLLVDHFKGSIEFVHPSNKKATVFYGKELLHIMPSFRDPRLVLLVLFHVKPYVYAELFPSFGERQHFINSLETLRPTKRLYAPWLLPLHKRSDVARGGVAECNTIIDGVGAEAVVLPRSGGLLPHENTNAASSSPLASRGGLLPHENTNAASSSPLASPRGSTSSSSNNGLRLEGEVRIAVTSVPTQTLSMWVGCWNLGGVPFHSEDAIYHWATMHLPTAGSMEDILVFSLQAVGGLSEERKKYKEKNSQRRRTVSTGAAAAEEKSAASMMSSIAVTPVMAIGEHICAALRKREHNNASYRLLKGIASDDEDAEDALIVIAKDHIAVHVSSVQAQVLSCSTKHASAPGSGLAVALGIGRSNVCFVSVRLPAVSATSSSFVAKEAAIVRQQRMVEYLSQVRLGDPIVDASVFFDAVVVCGDLGESASDQFLGQTTTPTGGATTTAGGVKGTALQWFAEIQPTYPPTCPVVLGSRNVLAASLASAGQLPSKKSAKDSGVNLSTGSTAVCRQLSYSGRVVYRDNAQYVVVAQGSSDNTSTKKKASSRTASGSSVTTTASLVPLLQQTVPSAGASSAARTAALCVAESLPMSWVSAWTFLRSTALSYEPLTASSSSSSSVSSSRCKNPQPLCTVVEVRVCFPSPAVRPALLQQLRLYLSSRHGLVQPVHVTGAVVKVLEDIKSDSVTCVFSLSPPSSSAAAALAISTTTSDRTLLRNEDMVLSFVWGLSGSKANVAGSTKIALAKLLAEHDDQEDNSTKATSFVITGLCLERGSKAIGDVSLTLQRIHT</sequence>
<dbReference type="InterPro" id="IPR036691">
    <property type="entry name" value="Endo/exonu/phosph_ase_sf"/>
</dbReference>
<evidence type="ECO:0000259" key="3">
    <source>
        <dbReference type="PROSITE" id="PS50067"/>
    </source>
</evidence>
<feature type="domain" description="Kinesin motor" evidence="3">
    <location>
        <begin position="3"/>
        <end position="404"/>
    </location>
</feature>
<dbReference type="Pfam" id="PF00225">
    <property type="entry name" value="Kinesin"/>
    <property type="match status" value="1"/>
</dbReference>
<dbReference type="VEuPathDB" id="TriTrypDB:BSAL_30555"/>
<dbReference type="Gene3D" id="3.40.850.10">
    <property type="entry name" value="Kinesin motor domain"/>
    <property type="match status" value="1"/>
</dbReference>
<keyword evidence="5" id="KW-1185">Reference proteome</keyword>
<proteinExistence type="inferred from homology"/>
<feature type="region of interest" description="Disordered" evidence="2">
    <location>
        <begin position="873"/>
        <end position="905"/>
    </location>
</feature>
<dbReference type="GO" id="GO:0005871">
    <property type="term" value="C:kinesin complex"/>
    <property type="evidence" value="ECO:0007669"/>
    <property type="project" value="TreeGrafter"/>
</dbReference>
<dbReference type="InterPro" id="IPR027417">
    <property type="entry name" value="P-loop_NTPase"/>
</dbReference>
<keyword evidence="1" id="KW-0547">Nucleotide-binding</keyword>
<feature type="region of interest" description="Disordered" evidence="2">
    <location>
        <begin position="1730"/>
        <end position="1774"/>
    </location>
</feature>
<accession>A0A0S4JM15</accession>
<feature type="region of interest" description="Disordered" evidence="2">
    <location>
        <begin position="1052"/>
        <end position="1097"/>
    </location>
</feature>
<feature type="region of interest" description="Disordered" evidence="2">
    <location>
        <begin position="964"/>
        <end position="985"/>
    </location>
</feature>
<feature type="region of interest" description="Disordered" evidence="2">
    <location>
        <begin position="1846"/>
        <end position="1865"/>
    </location>
</feature>
<dbReference type="GO" id="GO:0003777">
    <property type="term" value="F:microtubule motor activity"/>
    <property type="evidence" value="ECO:0007669"/>
    <property type="project" value="InterPro"/>
</dbReference>
<keyword evidence="1" id="KW-0505">Motor protein</keyword>
<dbReference type="Proteomes" id="UP000051952">
    <property type="component" value="Unassembled WGS sequence"/>
</dbReference>
<keyword evidence="1" id="KW-0067">ATP-binding</keyword>
<evidence type="ECO:0000256" key="1">
    <source>
        <dbReference type="PROSITE-ProRule" id="PRU00283"/>
    </source>
</evidence>
<name>A0A0S4JM15_BODSA</name>
<dbReference type="GO" id="GO:0016887">
    <property type="term" value="F:ATP hydrolysis activity"/>
    <property type="evidence" value="ECO:0007669"/>
    <property type="project" value="TreeGrafter"/>
</dbReference>
<gene>
    <name evidence="4" type="ORF">BSAL_30555</name>
</gene>
<dbReference type="InterPro" id="IPR027640">
    <property type="entry name" value="Kinesin-like_fam"/>
</dbReference>
<feature type="compositionally biased region" description="Low complexity" evidence="2">
    <location>
        <begin position="1751"/>
        <end position="1774"/>
    </location>
</feature>
<feature type="compositionally biased region" description="Polar residues" evidence="2">
    <location>
        <begin position="964"/>
        <end position="983"/>
    </location>
</feature>
<feature type="compositionally biased region" description="Acidic residues" evidence="2">
    <location>
        <begin position="883"/>
        <end position="903"/>
    </location>
</feature>
<feature type="compositionally biased region" description="Polar residues" evidence="2">
    <location>
        <begin position="1730"/>
        <end position="1740"/>
    </location>
</feature>
<evidence type="ECO:0000256" key="2">
    <source>
        <dbReference type="SAM" id="MobiDB-lite"/>
    </source>
</evidence>
<feature type="region of interest" description="Disordered" evidence="2">
    <location>
        <begin position="1462"/>
        <end position="1518"/>
    </location>
</feature>
<feature type="compositionally biased region" description="Low complexity" evidence="2">
    <location>
        <begin position="1081"/>
        <end position="1092"/>
    </location>
</feature>
<dbReference type="SMART" id="SM00129">
    <property type="entry name" value="KISc"/>
    <property type="match status" value="1"/>
</dbReference>